<comment type="similarity">
    <text evidence="12">Belongs to the ABC transporter superfamily. Macrolide exporter (TC 3.A.1.122) family.</text>
</comment>
<keyword evidence="5 14" id="KW-0812">Transmembrane</keyword>
<evidence type="ECO:0000256" key="13">
    <source>
        <dbReference type="ARBA" id="ARBA00041199"/>
    </source>
</evidence>
<dbReference type="SMART" id="SM00382">
    <property type="entry name" value="AAA"/>
    <property type="match status" value="1"/>
</dbReference>
<evidence type="ECO:0000256" key="14">
    <source>
        <dbReference type="SAM" id="Phobius"/>
    </source>
</evidence>
<evidence type="ECO:0000313" key="17">
    <source>
        <dbReference type="Proteomes" id="UP000193978"/>
    </source>
</evidence>
<dbReference type="Pfam" id="PF00005">
    <property type="entry name" value="ABC_tran"/>
    <property type="match status" value="1"/>
</dbReference>
<dbReference type="InterPro" id="IPR003439">
    <property type="entry name" value="ABC_transporter-like_ATP-bd"/>
</dbReference>
<feature type="domain" description="ABC transporter" evidence="15">
    <location>
        <begin position="14"/>
        <end position="252"/>
    </location>
</feature>
<evidence type="ECO:0000256" key="4">
    <source>
        <dbReference type="ARBA" id="ARBA00022519"/>
    </source>
</evidence>
<proteinExistence type="inferred from homology"/>
<evidence type="ECO:0000256" key="1">
    <source>
        <dbReference type="ARBA" id="ARBA00004429"/>
    </source>
</evidence>
<evidence type="ECO:0000256" key="12">
    <source>
        <dbReference type="ARBA" id="ARBA00038388"/>
    </source>
</evidence>
<dbReference type="Pfam" id="PF02687">
    <property type="entry name" value="FtsX"/>
    <property type="match status" value="1"/>
</dbReference>
<evidence type="ECO:0000259" key="15">
    <source>
        <dbReference type="PROSITE" id="PS50893"/>
    </source>
</evidence>
<dbReference type="GO" id="GO:0005524">
    <property type="term" value="F:ATP binding"/>
    <property type="evidence" value="ECO:0007669"/>
    <property type="project" value="UniProtKB-KW"/>
</dbReference>
<evidence type="ECO:0000256" key="11">
    <source>
        <dbReference type="ARBA" id="ARBA00023251"/>
    </source>
</evidence>
<dbReference type="AlphaFoldDB" id="A0A1W6MT11"/>
<dbReference type="EMBL" id="CP019948">
    <property type="protein sequence ID" value="ARN80763.1"/>
    <property type="molecule type" value="Genomic_DNA"/>
</dbReference>
<sequence length="663" mass="71386">MSPGESLEKDPPLIELRGAMRSYSSGDQRVFALNGVDLVIQAGEMVALMGASGSGKSTLLNILGCLDRLSAGSYRVAGLDTSGLDADALARLRRDHFGFVFQRYNLLGQLTAVANVETPAIYAGLAPEQRHARAKALLQRLGLADRATHYPNQLSGGQQQRVSIARALMNEGAAILADEPTGALDSANGREVMNLLVELNRQGHTIILATHDPHIAAQTKRIVEFADGVIVSDRLTEAAVDCGAPQAETERPCPPVGNGGYLAPWESFFETAGTAWQALLAHRLRTALTLLGVIIGIVSVSMMVAVGEAGGRVLGEQMGEFLNLRMIVLYPGKQAGDAFAAYLHTLKASDVEELRRQEYVELATPQTYTTATVRYHNKSAMAAITGVAEDYFDFFSLRFDIGRGFTRDDVKALAPVVVIDDRVRHQFFYGANPLGKIIYVGNLPCIVIGVITPKRGLAEPGNRPSVFLPYTTSNARVTGRDYLDMVLIRLRKGGSGKEVEPKIIDLVTKRHHAKDIAVENNDAEVHNLVMLTSSVRMLLAAVGLISLLVGGIGVMNIMLVSVTERAREIGLRLAVGARQSDIRRQFLLEAIVLCLIGAALGVLICLVMILAANPFLPPGWTLELSPQALTTATLCAFLTGTIFGYFPASNAAKLDPVEALARE</sequence>
<keyword evidence="4" id="KW-0997">Cell inner membrane</keyword>
<dbReference type="STRING" id="655015.B1812_06390"/>
<feature type="transmembrane region" description="Helical" evidence="14">
    <location>
        <begin position="537"/>
        <end position="562"/>
    </location>
</feature>
<dbReference type="GO" id="GO:0046677">
    <property type="term" value="P:response to antibiotic"/>
    <property type="evidence" value="ECO:0007669"/>
    <property type="project" value="UniProtKB-KW"/>
</dbReference>
<dbReference type="RefSeq" id="WP_085770841.1">
    <property type="nucleotide sequence ID" value="NZ_AP027149.1"/>
</dbReference>
<evidence type="ECO:0000256" key="5">
    <source>
        <dbReference type="ARBA" id="ARBA00022692"/>
    </source>
</evidence>
<evidence type="ECO:0000256" key="6">
    <source>
        <dbReference type="ARBA" id="ARBA00022741"/>
    </source>
</evidence>
<evidence type="ECO:0000256" key="2">
    <source>
        <dbReference type="ARBA" id="ARBA00022448"/>
    </source>
</evidence>
<dbReference type="GO" id="GO:0005886">
    <property type="term" value="C:plasma membrane"/>
    <property type="evidence" value="ECO:0007669"/>
    <property type="project" value="UniProtKB-SubCell"/>
</dbReference>
<evidence type="ECO:0000256" key="8">
    <source>
        <dbReference type="ARBA" id="ARBA00022967"/>
    </source>
</evidence>
<dbReference type="FunFam" id="3.40.50.300:FF:000032">
    <property type="entry name" value="Export ABC transporter ATP-binding protein"/>
    <property type="match status" value="1"/>
</dbReference>
<feature type="transmembrane region" description="Helical" evidence="14">
    <location>
        <begin position="586"/>
        <end position="612"/>
    </location>
</feature>
<gene>
    <name evidence="16" type="ORF">B1812_06390</name>
</gene>
<dbReference type="Pfam" id="PF12704">
    <property type="entry name" value="MacB_PCD"/>
    <property type="match status" value="1"/>
</dbReference>
<organism evidence="16 17">
    <name type="scientific">Methylocystis bryophila</name>
    <dbReference type="NCBI Taxonomy" id="655015"/>
    <lineage>
        <taxon>Bacteria</taxon>
        <taxon>Pseudomonadati</taxon>
        <taxon>Pseudomonadota</taxon>
        <taxon>Alphaproteobacteria</taxon>
        <taxon>Hyphomicrobiales</taxon>
        <taxon>Methylocystaceae</taxon>
        <taxon>Methylocystis</taxon>
    </lineage>
</organism>
<dbReference type="SUPFAM" id="SSF52540">
    <property type="entry name" value="P-loop containing nucleoside triphosphate hydrolases"/>
    <property type="match status" value="1"/>
</dbReference>
<dbReference type="KEGG" id="mbry:B1812_06390"/>
<dbReference type="InterPro" id="IPR027417">
    <property type="entry name" value="P-loop_NTPase"/>
</dbReference>
<name>A0A1W6MT11_9HYPH</name>
<keyword evidence="3" id="KW-1003">Cell membrane</keyword>
<dbReference type="InterPro" id="IPR017911">
    <property type="entry name" value="MacB-like_ATP-bd"/>
</dbReference>
<dbReference type="PANTHER" id="PTHR30572:SF14">
    <property type="entry name" value="MACROLIDE EXPORT ATP-BINDING_PERMEASE PROTEIN MACB"/>
    <property type="match status" value="1"/>
</dbReference>
<dbReference type="InterPro" id="IPR025857">
    <property type="entry name" value="MacB_PCD"/>
</dbReference>
<keyword evidence="17" id="KW-1185">Reference proteome</keyword>
<keyword evidence="10 14" id="KW-0472">Membrane</keyword>
<dbReference type="CDD" id="cd03255">
    <property type="entry name" value="ABC_MJ0796_LolCDE_FtsE"/>
    <property type="match status" value="1"/>
</dbReference>
<dbReference type="InterPro" id="IPR003593">
    <property type="entry name" value="AAA+_ATPase"/>
</dbReference>
<dbReference type="PROSITE" id="PS00211">
    <property type="entry name" value="ABC_TRANSPORTER_1"/>
    <property type="match status" value="1"/>
</dbReference>
<dbReference type="InterPro" id="IPR017871">
    <property type="entry name" value="ABC_transporter-like_CS"/>
</dbReference>
<feature type="transmembrane region" description="Helical" evidence="14">
    <location>
        <begin position="624"/>
        <end position="646"/>
    </location>
</feature>
<accession>A0A1W6MT11</accession>
<keyword evidence="11" id="KW-0046">Antibiotic resistance</keyword>
<dbReference type="InterPro" id="IPR003838">
    <property type="entry name" value="ABC3_permease_C"/>
</dbReference>
<dbReference type="Gene3D" id="3.40.50.300">
    <property type="entry name" value="P-loop containing nucleotide triphosphate hydrolases"/>
    <property type="match status" value="1"/>
</dbReference>
<evidence type="ECO:0000256" key="3">
    <source>
        <dbReference type="ARBA" id="ARBA00022475"/>
    </source>
</evidence>
<keyword evidence="8" id="KW-1278">Translocase</keyword>
<comment type="subcellular location">
    <subcellularLocation>
        <location evidence="1">Cell inner membrane</location>
        <topology evidence="1">Multi-pass membrane protein</topology>
    </subcellularLocation>
</comment>
<keyword evidence="2" id="KW-0813">Transport</keyword>
<keyword evidence="6" id="KW-0547">Nucleotide-binding</keyword>
<dbReference type="GO" id="GO:0016887">
    <property type="term" value="F:ATP hydrolysis activity"/>
    <property type="evidence" value="ECO:0007669"/>
    <property type="project" value="InterPro"/>
</dbReference>
<dbReference type="Proteomes" id="UP000193978">
    <property type="component" value="Chromosome"/>
</dbReference>
<evidence type="ECO:0000313" key="16">
    <source>
        <dbReference type="EMBL" id="ARN80763.1"/>
    </source>
</evidence>
<evidence type="ECO:0000256" key="7">
    <source>
        <dbReference type="ARBA" id="ARBA00022840"/>
    </source>
</evidence>
<dbReference type="InterPro" id="IPR050250">
    <property type="entry name" value="Macrolide_Exporter_MacB"/>
</dbReference>
<protein>
    <recommendedName>
        <fullName evidence="13">Pyoverdine export ATP-binding/permease protein PvdT</fullName>
    </recommendedName>
</protein>
<dbReference type="GO" id="GO:0022857">
    <property type="term" value="F:transmembrane transporter activity"/>
    <property type="evidence" value="ECO:0007669"/>
    <property type="project" value="TreeGrafter"/>
</dbReference>
<reference evidence="16 17" key="1">
    <citation type="submission" date="2017-02" db="EMBL/GenBank/DDBJ databases">
        <authorList>
            <person name="Peterson S.W."/>
        </authorList>
    </citation>
    <scope>NUCLEOTIDE SEQUENCE [LARGE SCALE GENOMIC DNA]</scope>
    <source>
        <strain evidence="16 17">S285</strain>
    </source>
</reference>
<dbReference type="PANTHER" id="PTHR30572">
    <property type="entry name" value="MEMBRANE COMPONENT OF TRANSPORTER-RELATED"/>
    <property type="match status" value="1"/>
</dbReference>
<evidence type="ECO:0000256" key="9">
    <source>
        <dbReference type="ARBA" id="ARBA00022989"/>
    </source>
</evidence>
<keyword evidence="9 14" id="KW-1133">Transmembrane helix</keyword>
<dbReference type="PROSITE" id="PS50893">
    <property type="entry name" value="ABC_TRANSPORTER_2"/>
    <property type="match status" value="1"/>
</dbReference>
<evidence type="ECO:0000256" key="10">
    <source>
        <dbReference type="ARBA" id="ARBA00023136"/>
    </source>
</evidence>
<dbReference type="GO" id="GO:0098796">
    <property type="term" value="C:membrane protein complex"/>
    <property type="evidence" value="ECO:0007669"/>
    <property type="project" value="UniProtKB-ARBA"/>
</dbReference>
<keyword evidence="7 16" id="KW-0067">ATP-binding</keyword>